<dbReference type="SUPFAM" id="SSF51735">
    <property type="entry name" value="NAD(P)-binding Rossmann-fold domains"/>
    <property type="match status" value="1"/>
</dbReference>
<protein>
    <recommendedName>
        <fullName evidence="3">UDP-glucose/GDP-mannose dehydrogenase dimerisation domain-containing protein</fullName>
    </recommendedName>
</protein>
<name>A0A1G2I3I2_9BACT</name>
<dbReference type="InterPro" id="IPR036291">
    <property type="entry name" value="NAD(P)-bd_dom_sf"/>
</dbReference>
<dbReference type="InterPro" id="IPR008927">
    <property type="entry name" value="6-PGluconate_DH-like_C_sf"/>
</dbReference>
<dbReference type="SUPFAM" id="SSF48179">
    <property type="entry name" value="6-phosphogluconate dehydrogenase C-terminal domain-like"/>
    <property type="match status" value="1"/>
</dbReference>
<organism evidence="1 2">
    <name type="scientific">Candidatus Staskawiczbacteria bacterium RIFCSPHIGHO2_02_FULL_34_9</name>
    <dbReference type="NCBI Taxonomy" id="1802206"/>
    <lineage>
        <taxon>Bacteria</taxon>
        <taxon>Candidatus Staskawicziibacteriota</taxon>
    </lineage>
</organism>
<dbReference type="AlphaFoldDB" id="A0A1G2I3I2"/>
<dbReference type="EMBL" id="MHOS01000012">
    <property type="protein sequence ID" value="OGZ69207.1"/>
    <property type="molecule type" value="Genomic_DNA"/>
</dbReference>
<accession>A0A1G2I3I2</accession>
<proteinExistence type="predicted"/>
<dbReference type="Proteomes" id="UP000176421">
    <property type="component" value="Unassembled WGS sequence"/>
</dbReference>
<evidence type="ECO:0008006" key="3">
    <source>
        <dbReference type="Google" id="ProtNLM"/>
    </source>
</evidence>
<gene>
    <name evidence="1" type="ORF">A3D35_03315</name>
</gene>
<evidence type="ECO:0000313" key="1">
    <source>
        <dbReference type="EMBL" id="OGZ69207.1"/>
    </source>
</evidence>
<dbReference type="STRING" id="1802206.A3D35_03315"/>
<evidence type="ECO:0000313" key="2">
    <source>
        <dbReference type="Proteomes" id="UP000176421"/>
    </source>
</evidence>
<reference evidence="1 2" key="1">
    <citation type="journal article" date="2016" name="Nat. Commun.">
        <title>Thousands of microbial genomes shed light on interconnected biogeochemical processes in an aquifer system.</title>
        <authorList>
            <person name="Anantharaman K."/>
            <person name="Brown C.T."/>
            <person name="Hug L.A."/>
            <person name="Sharon I."/>
            <person name="Castelle C.J."/>
            <person name="Probst A.J."/>
            <person name="Thomas B.C."/>
            <person name="Singh A."/>
            <person name="Wilkins M.J."/>
            <person name="Karaoz U."/>
            <person name="Brodie E.L."/>
            <person name="Williams K.H."/>
            <person name="Hubbard S.S."/>
            <person name="Banfield J.F."/>
        </authorList>
    </citation>
    <scope>NUCLEOTIDE SEQUENCE [LARGE SCALE GENOMIC DNA]</scope>
</reference>
<comment type="caution">
    <text evidence="1">The sequence shown here is derived from an EMBL/GenBank/DDBJ whole genome shotgun (WGS) entry which is preliminary data.</text>
</comment>
<sequence length="242" mass="26922">MAFSNKKVGILGYGEIGKAIAKFYNNPKIKDLARNDDLFGVDVLHVCIPWSENFVKVVSGEINNIKPKITIIHSTVVPGTTKKIGGSVVHSPVRGVHPYLHEGVKTFIKYIGADNKKAAQLAEAHLKSLGIKTKIFYNSKTTELAKLLDTTYYGVIIAWHGEMKKITDKFNVDFEEAVTDFNKTYNEGYKKLGKNNVIRPVLYAPNRPIGGHCVAPNARLLKKYSNSKAISLILDYSKKSKK</sequence>